<accession>C3X342</accession>
<reference evidence="1" key="1">
    <citation type="submission" date="2011-10" db="EMBL/GenBank/DDBJ databases">
        <title>The Genome Sequence of Oxalobacter formigenes HOxBLS.</title>
        <authorList>
            <consortium name="The Broad Institute Genome Sequencing Platform"/>
            <person name="Earl A."/>
            <person name="Ward D."/>
            <person name="Feldgarden M."/>
            <person name="Gevers D."/>
            <person name="Allison M.J."/>
            <person name="Humphrey S."/>
            <person name="Young S.K."/>
            <person name="Zeng Q."/>
            <person name="Gargeya S."/>
            <person name="Fitzgerald M."/>
            <person name="Haas B."/>
            <person name="Abouelleil A."/>
            <person name="Alvarado L."/>
            <person name="Arachchi H.M."/>
            <person name="Berlin A."/>
            <person name="Brown A."/>
            <person name="Chapman S.B."/>
            <person name="Chen Z."/>
            <person name="Dunbar C."/>
            <person name="Freedman E."/>
            <person name="Gearin G."/>
            <person name="Goldberg J."/>
            <person name="Griggs A."/>
            <person name="Gujja S."/>
            <person name="Heiman D."/>
            <person name="Howarth C."/>
            <person name="Larson L."/>
            <person name="Lui A."/>
            <person name="MacDonald P.J.P."/>
            <person name="Montmayeur A."/>
            <person name="Murphy C."/>
            <person name="Neiman D."/>
            <person name="Pearson M."/>
            <person name="Priest M."/>
            <person name="Roberts A."/>
            <person name="Saif S."/>
            <person name="Shea T."/>
            <person name="Shenoy N."/>
            <person name="Sisk P."/>
            <person name="Stolte C."/>
            <person name="Sykes S."/>
            <person name="Wortman J."/>
            <person name="Nusbaum C."/>
            <person name="Birren B."/>
        </authorList>
    </citation>
    <scope>NUCLEOTIDE SEQUENCE [LARGE SCALE GENOMIC DNA]</scope>
    <source>
        <strain evidence="1">HOxBLS</strain>
    </source>
</reference>
<dbReference type="AlphaFoldDB" id="C3X342"/>
<name>C3X342_9BURK</name>
<keyword evidence="2" id="KW-1185">Reference proteome</keyword>
<evidence type="ECO:0000313" key="1">
    <source>
        <dbReference type="EMBL" id="EEO27628.1"/>
    </source>
</evidence>
<comment type="caution">
    <text evidence="1">The sequence shown here is derived from an EMBL/GenBank/DDBJ whole genome shotgun (WGS) entry which is preliminary data.</text>
</comment>
<evidence type="ECO:0000313" key="2">
    <source>
        <dbReference type="Proteomes" id="UP000003973"/>
    </source>
</evidence>
<protein>
    <recommendedName>
        <fullName evidence="3">Sulfotransferase family protein</fullName>
    </recommendedName>
</protein>
<proteinExistence type="predicted"/>
<dbReference type="RefSeq" id="WP_005876756.1">
    <property type="nucleotide sequence ID" value="NZ_CABMNL010000001.1"/>
</dbReference>
<dbReference type="SUPFAM" id="SSF52540">
    <property type="entry name" value="P-loop containing nucleoside triphosphate hydrolases"/>
    <property type="match status" value="1"/>
</dbReference>
<dbReference type="EMBL" id="ACDP02000023">
    <property type="protein sequence ID" value="EEO27628.1"/>
    <property type="molecule type" value="Genomic_DNA"/>
</dbReference>
<organism evidence="1 2">
    <name type="scientific">Oxalobacter paraformigenes</name>
    <dbReference type="NCBI Taxonomy" id="556268"/>
    <lineage>
        <taxon>Bacteria</taxon>
        <taxon>Pseudomonadati</taxon>
        <taxon>Pseudomonadota</taxon>
        <taxon>Betaproteobacteria</taxon>
        <taxon>Burkholderiales</taxon>
        <taxon>Oxalobacteraceae</taxon>
        <taxon>Oxalobacter</taxon>
    </lineage>
</organism>
<evidence type="ECO:0008006" key="3">
    <source>
        <dbReference type="Google" id="ProtNLM"/>
    </source>
</evidence>
<dbReference type="Gene3D" id="3.40.50.300">
    <property type="entry name" value="P-loop containing nucleotide triphosphate hydrolases"/>
    <property type="match status" value="1"/>
</dbReference>
<sequence>MIISHSRHFVFARGIRNAGTTVKAALSTLCNDDDRIAAYNPAEIPILQKAGYRTEQHNTARNGRTLIPYRSHWDLDDLYKTYPTLADFDVIGICRNPYDKAYSFGKWALMRMRYNAGLEPVPATPGRICTFMMGWITKRYFKEDAITSHRNVYNDKTTGNVTLIRYENLEADLKKVFDHYGAPMPELFRFKDSSKVCSLPWQEVLTRKEIDFINKLMEKDFEIFGYEML</sequence>
<dbReference type="InterPro" id="IPR027417">
    <property type="entry name" value="P-loop_NTPase"/>
</dbReference>
<dbReference type="Proteomes" id="UP000003973">
    <property type="component" value="Unassembled WGS sequence"/>
</dbReference>
<gene>
    <name evidence="1" type="ORF">OFAG_00781</name>
</gene>
<dbReference type="HOGENOM" id="CLU_1208831_0_0_4"/>